<proteinExistence type="predicted"/>
<gene>
    <name evidence="2" type="ORF">NCTC9081_04813</name>
</gene>
<evidence type="ECO:0000313" key="2">
    <source>
        <dbReference type="EMBL" id="STJ19287.1"/>
    </source>
</evidence>
<feature type="transmembrane region" description="Helical" evidence="1">
    <location>
        <begin position="46"/>
        <end position="68"/>
    </location>
</feature>
<keyword evidence="1" id="KW-0472">Membrane</keyword>
<feature type="transmembrane region" description="Helical" evidence="1">
    <location>
        <begin position="12"/>
        <end position="34"/>
    </location>
</feature>
<dbReference type="AlphaFoldDB" id="A0A376W764"/>
<evidence type="ECO:0000313" key="3">
    <source>
        <dbReference type="Proteomes" id="UP000254716"/>
    </source>
</evidence>
<protein>
    <recommendedName>
        <fullName evidence="4">Oligosaccharide flippase family protein</fullName>
    </recommendedName>
</protein>
<accession>A0A376W764</accession>
<organism evidence="2 3">
    <name type="scientific">Escherichia coli</name>
    <dbReference type="NCBI Taxonomy" id="562"/>
    <lineage>
        <taxon>Bacteria</taxon>
        <taxon>Pseudomonadati</taxon>
        <taxon>Pseudomonadota</taxon>
        <taxon>Gammaproteobacteria</taxon>
        <taxon>Enterobacterales</taxon>
        <taxon>Enterobacteriaceae</taxon>
        <taxon>Escherichia</taxon>
    </lineage>
</organism>
<name>A0A376W764_ECOLX</name>
<keyword evidence="1" id="KW-1133">Transmembrane helix</keyword>
<sequence length="151" mass="17307">MTSCNNFKKYKTLSLLSVCLSSIRVFLGPITLLVLAKNLSTEELGFYYAFFSLTAMAQLLEVGMSSVLKQYYSHSYAIHDISEKNIKISNYFNFSIYWYLILSILFFILGGGVSYVMFNDYNGIVNWKLPWFFLLFVSCTNLLVLALKCNA</sequence>
<feature type="transmembrane region" description="Helical" evidence="1">
    <location>
        <begin position="96"/>
        <end position="117"/>
    </location>
</feature>
<dbReference type="Proteomes" id="UP000254716">
    <property type="component" value="Unassembled WGS sequence"/>
</dbReference>
<keyword evidence="1" id="KW-0812">Transmembrane</keyword>
<feature type="transmembrane region" description="Helical" evidence="1">
    <location>
        <begin position="129"/>
        <end position="147"/>
    </location>
</feature>
<evidence type="ECO:0008006" key="4">
    <source>
        <dbReference type="Google" id="ProtNLM"/>
    </source>
</evidence>
<evidence type="ECO:0000256" key="1">
    <source>
        <dbReference type="SAM" id="Phobius"/>
    </source>
</evidence>
<dbReference type="EMBL" id="UGCV01000008">
    <property type="protein sequence ID" value="STJ19287.1"/>
    <property type="molecule type" value="Genomic_DNA"/>
</dbReference>
<reference evidence="2 3" key="1">
    <citation type="submission" date="2018-06" db="EMBL/GenBank/DDBJ databases">
        <authorList>
            <consortium name="Pathogen Informatics"/>
            <person name="Doyle S."/>
        </authorList>
    </citation>
    <scope>NUCLEOTIDE SEQUENCE [LARGE SCALE GENOMIC DNA]</scope>
    <source>
        <strain evidence="2 3">NCTC9081</strain>
    </source>
</reference>